<reference evidence="1" key="1">
    <citation type="submission" date="2018-02" db="EMBL/GenBank/DDBJ databases">
        <title>Rhizophora mucronata_Transcriptome.</title>
        <authorList>
            <person name="Meera S.P."/>
            <person name="Sreeshan A."/>
            <person name="Augustine A."/>
        </authorList>
    </citation>
    <scope>NUCLEOTIDE SEQUENCE</scope>
    <source>
        <tissue evidence="1">Leaf</tissue>
    </source>
</reference>
<dbReference type="EMBL" id="GGEC01060221">
    <property type="protein sequence ID" value="MBX40705.1"/>
    <property type="molecule type" value="Transcribed_RNA"/>
</dbReference>
<evidence type="ECO:0000313" key="1">
    <source>
        <dbReference type="EMBL" id="MBX40705.1"/>
    </source>
</evidence>
<dbReference type="AlphaFoldDB" id="A0A2P2NE06"/>
<organism evidence="1">
    <name type="scientific">Rhizophora mucronata</name>
    <name type="common">Asiatic mangrove</name>
    <dbReference type="NCBI Taxonomy" id="61149"/>
    <lineage>
        <taxon>Eukaryota</taxon>
        <taxon>Viridiplantae</taxon>
        <taxon>Streptophyta</taxon>
        <taxon>Embryophyta</taxon>
        <taxon>Tracheophyta</taxon>
        <taxon>Spermatophyta</taxon>
        <taxon>Magnoliopsida</taxon>
        <taxon>eudicotyledons</taxon>
        <taxon>Gunneridae</taxon>
        <taxon>Pentapetalae</taxon>
        <taxon>rosids</taxon>
        <taxon>fabids</taxon>
        <taxon>Malpighiales</taxon>
        <taxon>Rhizophoraceae</taxon>
        <taxon>Rhizophora</taxon>
    </lineage>
</organism>
<sequence>MVRLLMLRILQVSLWFLFRFRCAMRER</sequence>
<protein>
    <submittedName>
        <fullName evidence="1">Uncharacterized protein</fullName>
    </submittedName>
</protein>
<name>A0A2P2NE06_RHIMU</name>
<proteinExistence type="predicted"/>
<accession>A0A2P2NE06</accession>